<dbReference type="SMART" id="SM00065">
    <property type="entry name" value="GAF"/>
    <property type="match status" value="1"/>
</dbReference>
<dbReference type="InterPro" id="IPR005561">
    <property type="entry name" value="ANTAR"/>
</dbReference>
<proteinExistence type="predicted"/>
<keyword evidence="9" id="KW-1185">Reference proteome</keyword>
<dbReference type="SUPFAM" id="SSF52172">
    <property type="entry name" value="CheY-like"/>
    <property type="match status" value="1"/>
</dbReference>
<dbReference type="SUPFAM" id="SSF55781">
    <property type="entry name" value="GAF domain-like"/>
    <property type="match status" value="1"/>
</dbReference>
<dbReference type="Gene3D" id="1.10.10.10">
    <property type="entry name" value="Winged helix-like DNA-binding domain superfamily/Winged helix DNA-binding domain"/>
    <property type="match status" value="1"/>
</dbReference>
<keyword evidence="3" id="KW-0805">Transcription regulation</keyword>
<dbReference type="SUPFAM" id="SSF55785">
    <property type="entry name" value="PYP-like sensor domain (PAS domain)"/>
    <property type="match status" value="1"/>
</dbReference>
<keyword evidence="4" id="KW-0804">Transcription</keyword>
<dbReference type="InterPro" id="IPR035965">
    <property type="entry name" value="PAS-like_dom_sf"/>
</dbReference>
<keyword evidence="1" id="KW-0808">Transferase</keyword>
<keyword evidence="5" id="KW-0175">Coiled coil</keyword>
<evidence type="ECO:0000256" key="3">
    <source>
        <dbReference type="ARBA" id="ARBA00023015"/>
    </source>
</evidence>
<dbReference type="RefSeq" id="WP_387990031.1">
    <property type="nucleotide sequence ID" value="NZ_JBHSGR010000015.1"/>
</dbReference>
<dbReference type="CDD" id="cd00130">
    <property type="entry name" value="PAS"/>
    <property type="match status" value="1"/>
</dbReference>
<dbReference type="InterPro" id="IPR000014">
    <property type="entry name" value="PAS"/>
</dbReference>
<dbReference type="Pfam" id="PF08448">
    <property type="entry name" value="PAS_4"/>
    <property type="match status" value="1"/>
</dbReference>
<dbReference type="Pfam" id="PF03861">
    <property type="entry name" value="ANTAR"/>
    <property type="match status" value="1"/>
</dbReference>
<dbReference type="InterPro" id="IPR029016">
    <property type="entry name" value="GAF-like_dom_sf"/>
</dbReference>
<comment type="caution">
    <text evidence="8">The sequence shown here is derived from an EMBL/GenBank/DDBJ whole genome shotgun (WGS) entry which is preliminary data.</text>
</comment>
<protein>
    <submittedName>
        <fullName evidence="8">ANTAR domain-containing protein</fullName>
    </submittedName>
</protein>
<evidence type="ECO:0000313" key="8">
    <source>
        <dbReference type="EMBL" id="MFC4694635.1"/>
    </source>
</evidence>
<sequence>MSTDPLRPLPAPRVVDDLAELAVAHEELRVAEEELRAQQEEIARLVERFDGERRWHEHVAAVLPVGLFVTDGAGKLVEVNPALAALVGVSVARLAGKPLTVYLEPRDVPGLRSALRALGSGEAAEYRAPVAVRGRRGASAAGQLFGAPDVVDPEALRARIRWVLVTDDSGIPLGPTEVHTGEPGSRDGDGTPVTVAEALTQLTRLAGTDGDRRQLLGRMAALTQAAVPAASWVSITIGSPAAPRYLGSDSTVAQEADGRQMRAEEGPCLDAAATGEVVATGDLRADPRWPALARLAAVGPVRSVLAVPLALTGEPTGVLNVYSSRADAFGTADRRIAELVAVALAAVLQEVGEREALRRLTANLEQALASRAVIDQAKGVLMGRLGVGADDAFARLVTLSNRLNVKVRDLAQLVVEGHADEVIAATH</sequence>
<dbReference type="SMART" id="SM00091">
    <property type="entry name" value="PAS"/>
    <property type="match status" value="1"/>
</dbReference>
<evidence type="ECO:0000256" key="4">
    <source>
        <dbReference type="ARBA" id="ARBA00023163"/>
    </source>
</evidence>
<dbReference type="NCBIfam" id="TIGR00229">
    <property type="entry name" value="sensory_box"/>
    <property type="match status" value="1"/>
</dbReference>
<dbReference type="InterPro" id="IPR003018">
    <property type="entry name" value="GAF"/>
</dbReference>
<feature type="domain" description="PAS" evidence="6">
    <location>
        <begin position="52"/>
        <end position="122"/>
    </location>
</feature>
<dbReference type="Pfam" id="PF13185">
    <property type="entry name" value="GAF_2"/>
    <property type="match status" value="1"/>
</dbReference>
<accession>A0ABV9LNE7</accession>
<reference evidence="9" key="1">
    <citation type="journal article" date="2019" name="Int. J. Syst. Evol. Microbiol.">
        <title>The Global Catalogue of Microorganisms (GCM) 10K type strain sequencing project: providing services to taxonomists for standard genome sequencing and annotation.</title>
        <authorList>
            <consortium name="The Broad Institute Genomics Platform"/>
            <consortium name="The Broad Institute Genome Sequencing Center for Infectious Disease"/>
            <person name="Wu L."/>
            <person name="Ma J."/>
        </authorList>
    </citation>
    <scope>NUCLEOTIDE SEQUENCE [LARGE SCALE GENOMIC DNA]</scope>
    <source>
        <strain evidence="9">CCUG 62763</strain>
    </source>
</reference>
<dbReference type="Gene3D" id="3.30.450.20">
    <property type="entry name" value="PAS domain"/>
    <property type="match status" value="1"/>
</dbReference>
<evidence type="ECO:0000313" key="9">
    <source>
        <dbReference type="Proteomes" id="UP001596025"/>
    </source>
</evidence>
<organism evidence="8 9">
    <name type="scientific">Geodermatophilus arenarius</name>
    <dbReference type="NCBI Taxonomy" id="1137990"/>
    <lineage>
        <taxon>Bacteria</taxon>
        <taxon>Bacillati</taxon>
        <taxon>Actinomycetota</taxon>
        <taxon>Actinomycetes</taxon>
        <taxon>Geodermatophilales</taxon>
        <taxon>Geodermatophilaceae</taxon>
        <taxon>Geodermatophilus</taxon>
    </lineage>
</organism>
<dbReference type="InterPro" id="IPR011006">
    <property type="entry name" value="CheY-like_superfamily"/>
</dbReference>
<gene>
    <name evidence="8" type="ORF">ACFO3M_14640</name>
</gene>
<dbReference type="InterPro" id="IPR013656">
    <property type="entry name" value="PAS_4"/>
</dbReference>
<dbReference type="Gene3D" id="3.30.450.40">
    <property type="match status" value="1"/>
</dbReference>
<dbReference type="PROSITE" id="PS50112">
    <property type="entry name" value="PAS"/>
    <property type="match status" value="1"/>
</dbReference>
<dbReference type="EMBL" id="JBHSGR010000015">
    <property type="protein sequence ID" value="MFC4694635.1"/>
    <property type="molecule type" value="Genomic_DNA"/>
</dbReference>
<feature type="domain" description="ANTAR" evidence="7">
    <location>
        <begin position="354"/>
        <end position="415"/>
    </location>
</feature>
<dbReference type="PROSITE" id="PS50921">
    <property type="entry name" value="ANTAR"/>
    <property type="match status" value="1"/>
</dbReference>
<dbReference type="SMART" id="SM01012">
    <property type="entry name" value="ANTAR"/>
    <property type="match status" value="1"/>
</dbReference>
<evidence type="ECO:0000259" key="6">
    <source>
        <dbReference type="PROSITE" id="PS50112"/>
    </source>
</evidence>
<evidence type="ECO:0000256" key="5">
    <source>
        <dbReference type="SAM" id="Coils"/>
    </source>
</evidence>
<dbReference type="InterPro" id="IPR036388">
    <property type="entry name" value="WH-like_DNA-bd_sf"/>
</dbReference>
<evidence type="ECO:0000256" key="1">
    <source>
        <dbReference type="ARBA" id="ARBA00022679"/>
    </source>
</evidence>
<name>A0ABV9LNE7_9ACTN</name>
<dbReference type="Proteomes" id="UP001596025">
    <property type="component" value="Unassembled WGS sequence"/>
</dbReference>
<evidence type="ECO:0000259" key="7">
    <source>
        <dbReference type="PROSITE" id="PS50921"/>
    </source>
</evidence>
<evidence type="ECO:0000256" key="2">
    <source>
        <dbReference type="ARBA" id="ARBA00022777"/>
    </source>
</evidence>
<keyword evidence="2" id="KW-0418">Kinase</keyword>
<feature type="coiled-coil region" evidence="5">
    <location>
        <begin position="18"/>
        <end position="48"/>
    </location>
</feature>